<name>A0A937F7Z1_9BACT</name>
<gene>
    <name evidence="2" type="ORF">JL102_06335</name>
</gene>
<dbReference type="Gene3D" id="3.40.630.30">
    <property type="match status" value="1"/>
</dbReference>
<dbReference type="SUPFAM" id="SSF55729">
    <property type="entry name" value="Acyl-CoA N-acyltransferases (Nat)"/>
    <property type="match status" value="1"/>
</dbReference>
<proteinExistence type="predicted"/>
<dbReference type="PROSITE" id="PS51186">
    <property type="entry name" value="GNAT"/>
    <property type="match status" value="1"/>
</dbReference>
<dbReference type="InterPro" id="IPR000182">
    <property type="entry name" value="GNAT_dom"/>
</dbReference>
<evidence type="ECO:0000313" key="3">
    <source>
        <dbReference type="Proteomes" id="UP000659388"/>
    </source>
</evidence>
<sequence>MNKVQVNIKKDTQYMIQYNILRPANTVGLIQREEVANFLFKHLDQYGDPKEDISKAIDYALNTGVTPGGYVVTARKDGKVIGAVVVNRTGMKGYIPENILVYIAMDRDYRGQGIGKELMNKAISHAEGDIALHVEPDNPAKILYEKLGFTNKYLEMRLKK</sequence>
<comment type="caution">
    <text evidence="2">The sequence shown here is derived from an EMBL/GenBank/DDBJ whole genome shotgun (WGS) entry which is preliminary data.</text>
</comment>
<feature type="domain" description="N-acetyltransferase" evidence="1">
    <location>
        <begin position="19"/>
        <end position="160"/>
    </location>
</feature>
<protein>
    <submittedName>
        <fullName evidence="2">GNAT family N-acetyltransferase</fullName>
    </submittedName>
</protein>
<dbReference type="Proteomes" id="UP000659388">
    <property type="component" value="Unassembled WGS sequence"/>
</dbReference>
<dbReference type="CDD" id="cd04301">
    <property type="entry name" value="NAT_SF"/>
    <property type="match status" value="1"/>
</dbReference>
<evidence type="ECO:0000259" key="1">
    <source>
        <dbReference type="PROSITE" id="PS51186"/>
    </source>
</evidence>
<accession>A0A937F7Z1</accession>
<dbReference type="Pfam" id="PF00583">
    <property type="entry name" value="Acetyltransf_1"/>
    <property type="match status" value="1"/>
</dbReference>
<dbReference type="GO" id="GO:0016747">
    <property type="term" value="F:acyltransferase activity, transferring groups other than amino-acyl groups"/>
    <property type="evidence" value="ECO:0007669"/>
    <property type="project" value="InterPro"/>
</dbReference>
<organism evidence="2 3">
    <name type="scientific">Fulvivirga sediminis</name>
    <dbReference type="NCBI Taxonomy" id="2803949"/>
    <lineage>
        <taxon>Bacteria</taxon>
        <taxon>Pseudomonadati</taxon>
        <taxon>Bacteroidota</taxon>
        <taxon>Cytophagia</taxon>
        <taxon>Cytophagales</taxon>
        <taxon>Fulvivirgaceae</taxon>
        <taxon>Fulvivirga</taxon>
    </lineage>
</organism>
<dbReference type="EMBL" id="JAESIY010000003">
    <property type="protein sequence ID" value="MBL3655738.1"/>
    <property type="molecule type" value="Genomic_DNA"/>
</dbReference>
<dbReference type="InterPro" id="IPR016181">
    <property type="entry name" value="Acyl_CoA_acyltransferase"/>
</dbReference>
<dbReference type="AlphaFoldDB" id="A0A937F7Z1"/>
<keyword evidence="3" id="KW-1185">Reference proteome</keyword>
<dbReference type="InterPro" id="IPR050276">
    <property type="entry name" value="MshD_Acetyltransferase"/>
</dbReference>
<dbReference type="PANTHER" id="PTHR43617">
    <property type="entry name" value="L-AMINO ACID N-ACETYLTRANSFERASE"/>
    <property type="match status" value="1"/>
</dbReference>
<evidence type="ECO:0000313" key="2">
    <source>
        <dbReference type="EMBL" id="MBL3655738.1"/>
    </source>
</evidence>
<reference evidence="2" key="1">
    <citation type="submission" date="2021-01" db="EMBL/GenBank/DDBJ databases">
        <title>Fulvivirga kasyanovii gen. nov., sp nov., a novel member of the phylum Bacteroidetes isolated from seawater in a mussel farm.</title>
        <authorList>
            <person name="Zhao L.-H."/>
            <person name="Wang Z.-J."/>
        </authorList>
    </citation>
    <scope>NUCLEOTIDE SEQUENCE</scope>
    <source>
        <strain evidence="2">2943</strain>
    </source>
</reference>